<keyword evidence="1" id="KW-0812">Transmembrane</keyword>
<proteinExistence type="predicted"/>
<protein>
    <submittedName>
        <fullName evidence="2">Uncharacterized protein</fullName>
    </submittedName>
</protein>
<name>A0A7M4EVZ9_CROPO</name>
<evidence type="ECO:0000256" key="1">
    <source>
        <dbReference type="SAM" id="Phobius"/>
    </source>
</evidence>
<reference evidence="2" key="2">
    <citation type="submission" date="2025-09" db="UniProtKB">
        <authorList>
            <consortium name="Ensembl"/>
        </authorList>
    </citation>
    <scope>IDENTIFICATION</scope>
</reference>
<keyword evidence="1" id="KW-1133">Transmembrane helix</keyword>
<evidence type="ECO:0000313" key="3">
    <source>
        <dbReference type="Proteomes" id="UP000594220"/>
    </source>
</evidence>
<dbReference type="AlphaFoldDB" id="A0A7M4EVZ9"/>
<sequence>MVVCVSVCTYSLSFLIKCLMLCVCILYTHTCMCVYNTHSIKHFIRKLIMYTYARVCVYVHTFTYTRPKLQRDASSYIKQHIFCFS</sequence>
<evidence type="ECO:0000313" key="2">
    <source>
        <dbReference type="Ensembl" id="ENSCPRP00005015620.1"/>
    </source>
</evidence>
<keyword evidence="1" id="KW-0472">Membrane</keyword>
<dbReference type="Ensembl" id="ENSCPRT00005018310.1">
    <property type="protein sequence ID" value="ENSCPRP00005015620.1"/>
    <property type="gene ID" value="ENSCPRG00005010941.1"/>
</dbReference>
<accession>A0A7M4EVZ9</accession>
<organism evidence="2 3">
    <name type="scientific">Crocodylus porosus</name>
    <name type="common">Saltwater crocodile</name>
    <name type="synonym">Estuarine crocodile</name>
    <dbReference type="NCBI Taxonomy" id="8502"/>
    <lineage>
        <taxon>Eukaryota</taxon>
        <taxon>Metazoa</taxon>
        <taxon>Chordata</taxon>
        <taxon>Craniata</taxon>
        <taxon>Vertebrata</taxon>
        <taxon>Euteleostomi</taxon>
        <taxon>Archelosauria</taxon>
        <taxon>Archosauria</taxon>
        <taxon>Crocodylia</taxon>
        <taxon>Longirostres</taxon>
        <taxon>Crocodylidae</taxon>
        <taxon>Crocodylus</taxon>
    </lineage>
</organism>
<keyword evidence="3" id="KW-1185">Reference proteome</keyword>
<reference evidence="2" key="1">
    <citation type="submission" date="2025-08" db="UniProtKB">
        <authorList>
            <consortium name="Ensembl"/>
        </authorList>
    </citation>
    <scope>IDENTIFICATION</scope>
</reference>
<feature type="transmembrane region" description="Helical" evidence="1">
    <location>
        <begin position="12"/>
        <end position="35"/>
    </location>
</feature>
<dbReference type="Proteomes" id="UP000594220">
    <property type="component" value="Unplaced"/>
</dbReference>